<dbReference type="PANTHER" id="PTHR30087:SF1">
    <property type="entry name" value="HYPOTHETICAL CYTOSOLIC PROTEIN"/>
    <property type="match status" value="1"/>
</dbReference>
<dbReference type="Pfam" id="PF04463">
    <property type="entry name" value="2-thiour_desulf"/>
    <property type="match status" value="1"/>
</dbReference>
<dbReference type="RefSeq" id="WP_182548297.1">
    <property type="nucleotide sequence ID" value="NZ_JACGXN010000001.1"/>
</dbReference>
<dbReference type="AlphaFoldDB" id="A0A839EJJ7"/>
<dbReference type="InterPro" id="IPR007553">
    <property type="entry name" value="2-thiour_desulf"/>
</dbReference>
<gene>
    <name evidence="1" type="ORF">FHW16_001338</name>
</gene>
<reference evidence="1 2" key="1">
    <citation type="submission" date="2020-07" db="EMBL/GenBank/DDBJ databases">
        <title>Genomic Encyclopedia of Type Strains, Phase IV (KMG-V): Genome sequencing to study the core and pangenomes of soil and plant-associated prokaryotes.</title>
        <authorList>
            <person name="Whitman W."/>
        </authorList>
    </citation>
    <scope>NUCLEOTIDE SEQUENCE [LARGE SCALE GENOMIC DNA]</scope>
    <source>
        <strain evidence="1 2">AN3</strain>
    </source>
</reference>
<dbReference type="Proteomes" id="UP000549052">
    <property type="component" value="Unassembled WGS sequence"/>
</dbReference>
<protein>
    <submittedName>
        <fullName evidence="1">Uncharacterized protein YbbK (DUF523 family)</fullName>
    </submittedName>
</protein>
<proteinExistence type="predicted"/>
<dbReference type="PANTHER" id="PTHR30087">
    <property type="entry name" value="INNER MEMBRANE PROTEIN"/>
    <property type="match status" value="1"/>
</dbReference>
<keyword evidence="2" id="KW-1185">Reference proteome</keyword>
<evidence type="ECO:0000313" key="1">
    <source>
        <dbReference type="EMBL" id="MBA8877656.1"/>
    </source>
</evidence>
<comment type="caution">
    <text evidence="1">The sequence shown here is derived from an EMBL/GenBank/DDBJ whole genome shotgun (WGS) entry which is preliminary data.</text>
</comment>
<evidence type="ECO:0000313" key="2">
    <source>
        <dbReference type="Proteomes" id="UP000549052"/>
    </source>
</evidence>
<sequence length="164" mass="17050">MTAKILVSACLLGRPVRYNGSAKTLAHPLLAQWQAEGRVVATCPEVSAGFSIPRPPSEIGEGKAGESVLSGTARVIDINGSDVTDLFLAGAENALALARAHGCRFALLIDGSPSCGSGFIYDGSFTGKKHPGTGVTAALLRAHNIEVFSDSEIDALERRMVQAS</sequence>
<accession>A0A839EJJ7</accession>
<organism evidence="1 2">
    <name type="scientific">Phyllobacterium myrsinacearum</name>
    <dbReference type="NCBI Taxonomy" id="28101"/>
    <lineage>
        <taxon>Bacteria</taxon>
        <taxon>Pseudomonadati</taxon>
        <taxon>Pseudomonadota</taxon>
        <taxon>Alphaproteobacteria</taxon>
        <taxon>Hyphomicrobiales</taxon>
        <taxon>Phyllobacteriaceae</taxon>
        <taxon>Phyllobacterium</taxon>
    </lineage>
</organism>
<name>A0A839EJJ7_9HYPH</name>
<dbReference type="EMBL" id="JACGXN010000001">
    <property type="protein sequence ID" value="MBA8877656.1"/>
    <property type="molecule type" value="Genomic_DNA"/>
</dbReference>